<dbReference type="EC" id="2.7.13.3" evidence="3"/>
<evidence type="ECO:0000313" key="16">
    <source>
        <dbReference type="EMBL" id="GHO85171.1"/>
    </source>
</evidence>
<reference evidence="16 17" key="1">
    <citation type="journal article" date="2021" name="Int. J. Syst. Evol. Microbiol.">
        <title>Reticulibacter mediterranei gen. nov., sp. nov., within the new family Reticulibacteraceae fam. nov., and Ktedonospora formicarum gen. nov., sp. nov., Ktedonobacter robiniae sp. nov., Dictyobacter formicarum sp. nov. and Dictyobacter arantiisoli sp. nov., belonging to the class Ktedonobacteria.</title>
        <authorList>
            <person name="Yabe S."/>
            <person name="Zheng Y."/>
            <person name="Wang C.M."/>
            <person name="Sakai Y."/>
            <person name="Abe K."/>
            <person name="Yokota A."/>
            <person name="Donadio S."/>
            <person name="Cavaletti L."/>
            <person name="Monciardini P."/>
        </authorList>
    </citation>
    <scope>NUCLEOTIDE SEQUENCE [LARGE SCALE GENOMIC DNA]</scope>
    <source>
        <strain evidence="16 17">SOSP1-9</strain>
    </source>
</reference>
<keyword evidence="6" id="KW-0812">Transmembrane</keyword>
<dbReference type="InterPro" id="IPR001610">
    <property type="entry name" value="PAC"/>
</dbReference>
<dbReference type="InterPro" id="IPR035965">
    <property type="entry name" value="PAS-like_dom_sf"/>
</dbReference>
<dbReference type="PROSITE" id="PS50113">
    <property type="entry name" value="PAC"/>
    <property type="match status" value="3"/>
</dbReference>
<dbReference type="CDD" id="cd00075">
    <property type="entry name" value="HATPase"/>
    <property type="match status" value="1"/>
</dbReference>
<feature type="domain" description="PAC" evidence="15">
    <location>
        <begin position="99"/>
        <end position="154"/>
    </location>
</feature>
<dbReference type="EMBL" id="BNJJ01000008">
    <property type="protein sequence ID" value="GHO85171.1"/>
    <property type="molecule type" value="Genomic_DNA"/>
</dbReference>
<dbReference type="Pfam" id="PF01590">
    <property type="entry name" value="GAF"/>
    <property type="match status" value="1"/>
</dbReference>
<dbReference type="InterPro" id="IPR050351">
    <property type="entry name" value="BphY/WalK/GraS-like"/>
</dbReference>
<dbReference type="InterPro" id="IPR000700">
    <property type="entry name" value="PAS-assoc_C"/>
</dbReference>
<feature type="domain" description="PAC" evidence="15">
    <location>
        <begin position="383"/>
        <end position="436"/>
    </location>
</feature>
<evidence type="ECO:0000256" key="10">
    <source>
        <dbReference type="ARBA" id="ARBA00022989"/>
    </source>
</evidence>
<evidence type="ECO:0000256" key="1">
    <source>
        <dbReference type="ARBA" id="ARBA00000085"/>
    </source>
</evidence>
<comment type="subcellular location">
    <subcellularLocation>
        <location evidence="2">Membrane</location>
        <topology evidence="2">Multi-pass membrane protein</topology>
    </subcellularLocation>
</comment>
<dbReference type="SUPFAM" id="SSF55874">
    <property type="entry name" value="ATPase domain of HSP90 chaperone/DNA topoisomerase II/histidine kinase"/>
    <property type="match status" value="1"/>
</dbReference>
<dbReference type="SMART" id="SM00091">
    <property type="entry name" value="PAS"/>
    <property type="match status" value="3"/>
</dbReference>
<dbReference type="InterPro" id="IPR013656">
    <property type="entry name" value="PAS_4"/>
</dbReference>
<feature type="domain" description="PAC" evidence="15">
    <location>
        <begin position="247"/>
        <end position="299"/>
    </location>
</feature>
<dbReference type="InterPro" id="IPR003661">
    <property type="entry name" value="HisK_dim/P_dom"/>
</dbReference>
<dbReference type="NCBIfam" id="TIGR00229">
    <property type="entry name" value="sensory_box"/>
    <property type="match status" value="2"/>
</dbReference>
<dbReference type="PRINTS" id="PR00344">
    <property type="entry name" value="BCTRLSENSOR"/>
</dbReference>
<dbReference type="Pfam" id="PF02518">
    <property type="entry name" value="HATPase_c"/>
    <property type="match status" value="1"/>
</dbReference>
<name>A0ABQ3VJ62_9CHLR</name>
<evidence type="ECO:0000256" key="5">
    <source>
        <dbReference type="ARBA" id="ARBA00022679"/>
    </source>
</evidence>
<dbReference type="PROSITE" id="PS50112">
    <property type="entry name" value="PAS"/>
    <property type="match status" value="1"/>
</dbReference>
<dbReference type="RefSeq" id="WP_201362835.1">
    <property type="nucleotide sequence ID" value="NZ_BNJJ01000008.1"/>
</dbReference>
<dbReference type="InterPro" id="IPR029016">
    <property type="entry name" value="GAF-like_dom_sf"/>
</dbReference>
<dbReference type="SMART" id="SM00388">
    <property type="entry name" value="HisKA"/>
    <property type="match status" value="1"/>
</dbReference>
<dbReference type="InterPro" id="IPR004358">
    <property type="entry name" value="Sig_transdc_His_kin-like_C"/>
</dbReference>
<dbReference type="InterPro" id="IPR000014">
    <property type="entry name" value="PAS"/>
</dbReference>
<keyword evidence="17" id="KW-1185">Reference proteome</keyword>
<dbReference type="PROSITE" id="PS50109">
    <property type="entry name" value="HIS_KIN"/>
    <property type="match status" value="1"/>
</dbReference>
<dbReference type="SUPFAM" id="SSF55785">
    <property type="entry name" value="PYP-like sensor domain (PAS domain)"/>
    <property type="match status" value="3"/>
</dbReference>
<evidence type="ECO:0000256" key="9">
    <source>
        <dbReference type="ARBA" id="ARBA00022840"/>
    </source>
</evidence>
<evidence type="ECO:0000256" key="12">
    <source>
        <dbReference type="ARBA" id="ARBA00023136"/>
    </source>
</evidence>
<dbReference type="InterPro" id="IPR003594">
    <property type="entry name" value="HATPase_dom"/>
</dbReference>
<evidence type="ECO:0000256" key="3">
    <source>
        <dbReference type="ARBA" id="ARBA00012438"/>
    </source>
</evidence>
<dbReference type="SUPFAM" id="SSF55781">
    <property type="entry name" value="GAF domain-like"/>
    <property type="match status" value="1"/>
</dbReference>
<evidence type="ECO:0000256" key="7">
    <source>
        <dbReference type="ARBA" id="ARBA00022741"/>
    </source>
</evidence>
<dbReference type="InterPro" id="IPR003018">
    <property type="entry name" value="GAF"/>
</dbReference>
<organism evidence="16 17">
    <name type="scientific">Dictyobacter formicarum</name>
    <dbReference type="NCBI Taxonomy" id="2778368"/>
    <lineage>
        <taxon>Bacteria</taxon>
        <taxon>Bacillati</taxon>
        <taxon>Chloroflexota</taxon>
        <taxon>Ktedonobacteria</taxon>
        <taxon>Ktedonobacterales</taxon>
        <taxon>Dictyobacteraceae</taxon>
        <taxon>Dictyobacter</taxon>
    </lineage>
</organism>
<gene>
    <name evidence="16" type="ORF">KSZ_31770</name>
</gene>
<dbReference type="PANTHER" id="PTHR42878:SF7">
    <property type="entry name" value="SENSOR HISTIDINE KINASE GLRK"/>
    <property type="match status" value="1"/>
</dbReference>
<feature type="domain" description="PAS" evidence="14">
    <location>
        <begin position="300"/>
        <end position="341"/>
    </location>
</feature>
<dbReference type="SMART" id="SM00086">
    <property type="entry name" value="PAC"/>
    <property type="match status" value="3"/>
</dbReference>
<accession>A0ABQ3VJ62</accession>
<dbReference type="Pfam" id="PF08448">
    <property type="entry name" value="PAS_4"/>
    <property type="match status" value="2"/>
</dbReference>
<dbReference type="InterPro" id="IPR005467">
    <property type="entry name" value="His_kinase_dom"/>
</dbReference>
<sequence>MQRKLDSTIPSHFQLQDLNKLQVLLEAIPDGVVKVDTAGRLQSANAVAQHLLARIISTSPEDILRPERATALRARDVQGQLLTAETFPIAHMLGGETLSGQNAPIIHFPTRDGQELYLQMSGAPLQKERTEIVGAVVILRDMTEHVRRRRYLEEMLLQGAIEQRRLRRREEHAHRISALVVDSAYSYQIRVDSEIRRIWLTDTFKSITGYTPEEIDALGWLNPSLYHVDDAPAVQARRQALLAGVSDVQEWRLITKSGEVRWLRDSCHPIKDLTSGAFHFYGAVHDITSHKKAEEQIHHLSRQLSTTFAAITDGVVIYDREGRMLQQNQAARELLGFDQGDNYSLLPMPERFPMVHMHLDRQPLRLEQTPLYRILHGEILKGPQAEDSFITALDGQQRCLNISGAPIRNLADEIIGGVLIFRDVTVRRRQELRTQHALDTLLAMAEALARSMEQLNFPDNIADQKAYISRQEVVQHLLSLGCDLLGAQVACIVTMDQGTYRFVPVAVTGLASDLEERFWRETPHAYLHDYFPADFREQLLEGEPVLLDVARLPKADMPTYGMSQMLVAPLHVGEQCLGLLIMDTLSVTQEYPLAEALALLKVVGKLTALVIERERLIHERIIAQIRTVAECEANRQKDDFLRLASHELRTPLATIRSGLQLTRRKIGHLQAEIPGVDLLQQIDEVLDRGERQVAVESRLISDLLDVSRIQEDRLELQSKLCNLLDVVRNVVADLRTSNPLRTIQIIEPANEDMIPVAADVERIGQVLTNYLNNAIKYSPVDKAIKVCFELDERVIRVSICDEGPGLAQEVQPKVWARFYQVPDRIVYSGSSGLGLGLYICQKIIRQHNGQVGVTSCPGQGATFWFTLPLALS</sequence>
<dbReference type="CDD" id="cd00130">
    <property type="entry name" value="PAS"/>
    <property type="match status" value="2"/>
</dbReference>
<dbReference type="CDD" id="cd00082">
    <property type="entry name" value="HisKA"/>
    <property type="match status" value="1"/>
</dbReference>
<dbReference type="Gene3D" id="3.30.450.40">
    <property type="match status" value="1"/>
</dbReference>
<dbReference type="SUPFAM" id="SSF47384">
    <property type="entry name" value="Homodimeric domain of signal transducing histidine kinase"/>
    <property type="match status" value="1"/>
</dbReference>
<keyword evidence="8" id="KW-0418">Kinase</keyword>
<keyword evidence="7" id="KW-0547">Nucleotide-binding</keyword>
<proteinExistence type="predicted"/>
<evidence type="ECO:0000256" key="2">
    <source>
        <dbReference type="ARBA" id="ARBA00004141"/>
    </source>
</evidence>
<dbReference type="InterPro" id="IPR013655">
    <property type="entry name" value="PAS_fold_3"/>
</dbReference>
<evidence type="ECO:0000313" key="17">
    <source>
        <dbReference type="Proteomes" id="UP000635565"/>
    </source>
</evidence>
<comment type="caution">
    <text evidence="16">The sequence shown here is derived from an EMBL/GenBank/DDBJ whole genome shotgun (WGS) entry which is preliminary data.</text>
</comment>
<dbReference type="Pfam" id="PF00512">
    <property type="entry name" value="HisKA"/>
    <property type="match status" value="1"/>
</dbReference>
<evidence type="ECO:0000256" key="4">
    <source>
        <dbReference type="ARBA" id="ARBA00022553"/>
    </source>
</evidence>
<evidence type="ECO:0000259" key="15">
    <source>
        <dbReference type="PROSITE" id="PS50113"/>
    </source>
</evidence>
<keyword evidence="5" id="KW-0808">Transferase</keyword>
<dbReference type="Pfam" id="PF08447">
    <property type="entry name" value="PAS_3"/>
    <property type="match status" value="1"/>
</dbReference>
<dbReference type="InterPro" id="IPR036097">
    <property type="entry name" value="HisK_dim/P_sf"/>
</dbReference>
<dbReference type="PANTHER" id="PTHR42878">
    <property type="entry name" value="TWO-COMPONENT HISTIDINE KINASE"/>
    <property type="match status" value="1"/>
</dbReference>
<keyword evidence="12" id="KW-0472">Membrane</keyword>
<dbReference type="Gene3D" id="3.30.450.20">
    <property type="entry name" value="PAS domain"/>
    <property type="match status" value="3"/>
</dbReference>
<keyword evidence="10" id="KW-1133">Transmembrane helix</keyword>
<keyword evidence="4" id="KW-0597">Phosphoprotein</keyword>
<evidence type="ECO:0000259" key="13">
    <source>
        <dbReference type="PROSITE" id="PS50109"/>
    </source>
</evidence>
<evidence type="ECO:0000259" key="14">
    <source>
        <dbReference type="PROSITE" id="PS50112"/>
    </source>
</evidence>
<evidence type="ECO:0000256" key="8">
    <source>
        <dbReference type="ARBA" id="ARBA00022777"/>
    </source>
</evidence>
<keyword evidence="11" id="KW-0902">Two-component regulatory system</keyword>
<dbReference type="SMART" id="SM00387">
    <property type="entry name" value="HATPase_c"/>
    <property type="match status" value="1"/>
</dbReference>
<keyword evidence="9" id="KW-0067">ATP-binding</keyword>
<dbReference type="Gene3D" id="3.30.565.10">
    <property type="entry name" value="Histidine kinase-like ATPase, C-terminal domain"/>
    <property type="match status" value="1"/>
</dbReference>
<feature type="domain" description="Histidine kinase" evidence="13">
    <location>
        <begin position="643"/>
        <end position="871"/>
    </location>
</feature>
<dbReference type="Proteomes" id="UP000635565">
    <property type="component" value="Unassembled WGS sequence"/>
</dbReference>
<evidence type="ECO:0000256" key="6">
    <source>
        <dbReference type="ARBA" id="ARBA00022692"/>
    </source>
</evidence>
<dbReference type="Gene3D" id="1.10.287.130">
    <property type="match status" value="1"/>
</dbReference>
<protein>
    <recommendedName>
        <fullName evidence="3">histidine kinase</fullName>
        <ecNumber evidence="3">2.7.13.3</ecNumber>
    </recommendedName>
</protein>
<comment type="catalytic activity">
    <reaction evidence="1">
        <text>ATP + protein L-histidine = ADP + protein N-phospho-L-histidine.</text>
        <dbReference type="EC" id="2.7.13.3"/>
    </reaction>
</comment>
<evidence type="ECO:0000256" key="11">
    <source>
        <dbReference type="ARBA" id="ARBA00023012"/>
    </source>
</evidence>
<dbReference type="InterPro" id="IPR036890">
    <property type="entry name" value="HATPase_C_sf"/>
</dbReference>